<comment type="similarity">
    <text evidence="1 2">Belongs to the enoyl-CoA hydratase/isomerase family.</text>
</comment>
<dbReference type="GO" id="GO:0004165">
    <property type="term" value="F:delta(3)-delta(2)-enoyl-CoA isomerase activity"/>
    <property type="evidence" value="ECO:0007669"/>
    <property type="project" value="TreeGrafter"/>
</dbReference>
<sequence>MSYPQRFPSDNPLVTVTHPTATTWVLEMHNGEDSRFTDHFINHAFMPALDAVERHWRQDWRIAKANKDKEGGKGTLVIVGKRGQDKFFSNGLDYDNIMNDPAYRISFFPIIMNPCYRRLIAFPIPTVAAINGHCFAGAMCLALCCDYRVMTDGSSRRAWMCMNEVHFGSGWPLSLAAITRIKVTDARVHRKIALEGHRFTPSEALEAGIIDYTVKGDTEAVIAKAQEVGESVSGMAREGSWGTIKRDLYRDLLEACARETRPSSVIIDEAEAKARL</sequence>
<reference evidence="3 4" key="1">
    <citation type="journal article" date="2012" name="Appl. Environ. Microbiol.">
        <title>Short-read sequencing for genomic analysis of the brown rot fungus Fibroporia radiculosa.</title>
        <authorList>
            <person name="Tang J.D."/>
            <person name="Perkins A.D."/>
            <person name="Sonstegard T.S."/>
            <person name="Schroeder S.G."/>
            <person name="Burgess S.C."/>
            <person name="Diehl S.V."/>
        </authorList>
    </citation>
    <scope>NUCLEOTIDE SEQUENCE [LARGE SCALE GENOMIC DNA]</scope>
    <source>
        <strain evidence="3 4">TFFH 294</strain>
    </source>
</reference>
<dbReference type="PANTHER" id="PTHR11941:SF75">
    <property type="entry name" value="ENOYL-COA HYDRATASE_ISOMERASE FAMILY PROTEIN"/>
    <property type="match status" value="1"/>
</dbReference>
<proteinExistence type="inferred from homology"/>
<evidence type="ECO:0000256" key="1">
    <source>
        <dbReference type="ARBA" id="ARBA00005254"/>
    </source>
</evidence>
<dbReference type="GO" id="GO:0005777">
    <property type="term" value="C:peroxisome"/>
    <property type="evidence" value="ECO:0007669"/>
    <property type="project" value="TreeGrafter"/>
</dbReference>
<evidence type="ECO:0008006" key="5">
    <source>
        <dbReference type="Google" id="ProtNLM"/>
    </source>
</evidence>
<dbReference type="GeneID" id="24097739"/>
<dbReference type="InParanoid" id="J4G873"/>
<dbReference type="RefSeq" id="XP_012182111.1">
    <property type="nucleotide sequence ID" value="XM_012326721.1"/>
</dbReference>
<dbReference type="InterPro" id="IPR018376">
    <property type="entry name" value="Enoyl-CoA_hyd/isom_CS"/>
</dbReference>
<evidence type="ECO:0000313" key="3">
    <source>
        <dbReference type="EMBL" id="CCM02828.1"/>
    </source>
</evidence>
<organism evidence="3 4">
    <name type="scientific">Fibroporia radiculosa</name>
    <dbReference type="NCBI Taxonomy" id="599839"/>
    <lineage>
        <taxon>Eukaryota</taxon>
        <taxon>Fungi</taxon>
        <taxon>Dikarya</taxon>
        <taxon>Basidiomycota</taxon>
        <taxon>Agaricomycotina</taxon>
        <taxon>Agaricomycetes</taxon>
        <taxon>Polyporales</taxon>
        <taxon>Fibroporiaceae</taxon>
        <taxon>Fibroporia</taxon>
    </lineage>
</organism>
<evidence type="ECO:0000256" key="2">
    <source>
        <dbReference type="RuleBase" id="RU003707"/>
    </source>
</evidence>
<name>J4G873_9APHY</name>
<accession>J4G873</accession>
<dbReference type="GO" id="GO:0006635">
    <property type="term" value="P:fatty acid beta-oxidation"/>
    <property type="evidence" value="ECO:0007669"/>
    <property type="project" value="TreeGrafter"/>
</dbReference>
<protein>
    <recommendedName>
        <fullName evidence="5">Enoyl-CoA hydratase</fullName>
    </recommendedName>
</protein>
<dbReference type="PANTHER" id="PTHR11941">
    <property type="entry name" value="ENOYL-COA HYDRATASE-RELATED"/>
    <property type="match status" value="1"/>
</dbReference>
<dbReference type="AlphaFoldDB" id="J4G873"/>
<dbReference type="SUPFAM" id="SSF52096">
    <property type="entry name" value="ClpP/crotonase"/>
    <property type="match status" value="1"/>
</dbReference>
<dbReference type="Proteomes" id="UP000006352">
    <property type="component" value="Unassembled WGS sequence"/>
</dbReference>
<dbReference type="HOGENOM" id="CLU_009834_3_1_1"/>
<evidence type="ECO:0000313" key="4">
    <source>
        <dbReference type="Proteomes" id="UP000006352"/>
    </source>
</evidence>
<dbReference type="Pfam" id="PF00378">
    <property type="entry name" value="ECH_1"/>
    <property type="match status" value="1"/>
</dbReference>
<dbReference type="InterPro" id="IPR029045">
    <property type="entry name" value="ClpP/crotonase-like_dom_sf"/>
</dbReference>
<dbReference type="EMBL" id="HE797094">
    <property type="protein sequence ID" value="CCM02828.1"/>
    <property type="molecule type" value="Genomic_DNA"/>
</dbReference>
<dbReference type="Gene3D" id="3.90.226.10">
    <property type="entry name" value="2-enoyl-CoA Hydratase, Chain A, domain 1"/>
    <property type="match status" value="1"/>
</dbReference>
<keyword evidence="4" id="KW-1185">Reference proteome</keyword>
<dbReference type="CDD" id="cd06558">
    <property type="entry name" value="crotonase-like"/>
    <property type="match status" value="1"/>
</dbReference>
<dbReference type="InterPro" id="IPR001753">
    <property type="entry name" value="Enoyl-CoA_hydra/iso"/>
</dbReference>
<gene>
    <name evidence="3" type="ORF">FIBRA_04940</name>
</gene>
<dbReference type="PROSITE" id="PS00166">
    <property type="entry name" value="ENOYL_COA_HYDRATASE"/>
    <property type="match status" value="1"/>
</dbReference>
<dbReference type="OrthoDB" id="1696280at2759"/>
<dbReference type="STRING" id="599839.J4G873"/>